<protein>
    <submittedName>
        <fullName evidence="2">Uncharacterized protein</fullName>
    </submittedName>
</protein>
<feature type="compositionally biased region" description="Basic and acidic residues" evidence="1">
    <location>
        <begin position="168"/>
        <end position="179"/>
    </location>
</feature>
<dbReference type="HOGENOM" id="CLU_661039_0_0_1"/>
<dbReference type="AlphaFoldDB" id="V3ZX97"/>
<feature type="compositionally biased region" description="Polar residues" evidence="1">
    <location>
        <begin position="155"/>
        <end position="165"/>
    </location>
</feature>
<reference evidence="2 3" key="1">
    <citation type="journal article" date="2013" name="Nature">
        <title>Insights into bilaterian evolution from three spiralian genomes.</title>
        <authorList>
            <person name="Simakov O."/>
            <person name="Marletaz F."/>
            <person name="Cho S.J."/>
            <person name="Edsinger-Gonzales E."/>
            <person name="Havlak P."/>
            <person name="Hellsten U."/>
            <person name="Kuo D.H."/>
            <person name="Larsson T."/>
            <person name="Lv J."/>
            <person name="Arendt D."/>
            <person name="Savage R."/>
            <person name="Osoegawa K."/>
            <person name="de Jong P."/>
            <person name="Grimwood J."/>
            <person name="Chapman J.A."/>
            <person name="Shapiro H."/>
            <person name="Aerts A."/>
            <person name="Otillar R.P."/>
            <person name="Terry A.Y."/>
            <person name="Boore J.L."/>
            <person name="Grigoriev I.V."/>
            <person name="Lindberg D.R."/>
            <person name="Seaver E.C."/>
            <person name="Weisblat D.A."/>
            <person name="Putnam N.H."/>
            <person name="Rokhsar D.S."/>
        </authorList>
    </citation>
    <scope>NUCLEOTIDE SEQUENCE [LARGE SCALE GENOMIC DNA]</scope>
</reference>
<gene>
    <name evidence="2" type="ORF">LOTGIDRAFT_154067</name>
</gene>
<name>V3ZX97_LOTGI</name>
<feature type="compositionally biased region" description="Basic and acidic residues" evidence="1">
    <location>
        <begin position="122"/>
        <end position="133"/>
    </location>
</feature>
<accession>V3ZX97</accession>
<evidence type="ECO:0000256" key="1">
    <source>
        <dbReference type="SAM" id="MobiDB-lite"/>
    </source>
</evidence>
<sequence>MSRSSFIGGAKFALVAFKDDLRTNIYPVTELIGPKMKVAGATVKVYDDGLLQKGTIVITTDNMKWLVDESERLDVSRYFGLSNTPAKKSTPSRRFSTPRPTSPTVGLNRHDSPSPIAPRRHSVFDDRPAELKKRISPLTFENTKDSLKSRRRTTIGLTSSTPNVQKSKKQEKGKVDKSGNKVGSRLPTLTNKKKAISFKLVQKRITDFFKVQEKQLVEPSFLFQEQNISSFLASYDFLFQQPRSVALPLFKEELCFTTTTTAVNQSFTSSLPLDIDSNDSLTPMELFSRMLWSMEHCKLNDPWMITMDSLKDIKFQSKTPEVFARNLMYRMFNIGELKDGMKKGCLNVTKLKIIQELTFDMFTGMEVSWSDCVSMINDSIRYSILLSQCLTDQNEGMNGFRPSANQGNIPCANQGN</sequence>
<keyword evidence="3" id="KW-1185">Reference proteome</keyword>
<organism evidence="2 3">
    <name type="scientific">Lottia gigantea</name>
    <name type="common">Giant owl limpet</name>
    <dbReference type="NCBI Taxonomy" id="225164"/>
    <lineage>
        <taxon>Eukaryota</taxon>
        <taxon>Metazoa</taxon>
        <taxon>Spiralia</taxon>
        <taxon>Lophotrochozoa</taxon>
        <taxon>Mollusca</taxon>
        <taxon>Gastropoda</taxon>
        <taxon>Patellogastropoda</taxon>
        <taxon>Lottioidea</taxon>
        <taxon>Lottiidae</taxon>
        <taxon>Lottia</taxon>
    </lineage>
</organism>
<feature type="compositionally biased region" description="Polar residues" evidence="1">
    <location>
        <begin position="81"/>
        <end position="105"/>
    </location>
</feature>
<evidence type="ECO:0000313" key="3">
    <source>
        <dbReference type="Proteomes" id="UP000030746"/>
    </source>
</evidence>
<dbReference type="CTD" id="20236206"/>
<dbReference type="GeneID" id="20236206"/>
<dbReference type="RefSeq" id="XP_009060046.1">
    <property type="nucleotide sequence ID" value="XM_009061798.1"/>
</dbReference>
<feature type="region of interest" description="Disordered" evidence="1">
    <location>
        <begin position="81"/>
        <end position="186"/>
    </location>
</feature>
<proteinExistence type="predicted"/>
<dbReference type="KEGG" id="lgi:LOTGIDRAFT_154067"/>
<dbReference type="Proteomes" id="UP000030746">
    <property type="component" value="Unassembled WGS sequence"/>
</dbReference>
<dbReference type="EMBL" id="KB202619">
    <property type="protein sequence ID" value="ESO88997.1"/>
    <property type="molecule type" value="Genomic_DNA"/>
</dbReference>
<evidence type="ECO:0000313" key="2">
    <source>
        <dbReference type="EMBL" id="ESO88997.1"/>
    </source>
</evidence>